<sequence>MAPTAITQPPLLSSKSADLAPPLQDRSMVVEQLTEVACDVIGQAIDLLENTLTDDHQLVYQSKYIPGSTIGKHLRHARDHYILLAQSVLDAASTESLSNIRAPANLSYDARIRDTPMETSITAAVQAFRDTTKLLEDISKHVPQDLPVVLTADTGPYQQVLSSTFGRELWFGSLHAIHHWSMVRVIAGELGCELSANFGVAPSTINYRSKAKI</sequence>
<accession>A0A5N5QMK7</accession>
<evidence type="ECO:0000313" key="2">
    <source>
        <dbReference type="Proteomes" id="UP000383932"/>
    </source>
</evidence>
<evidence type="ECO:0008006" key="3">
    <source>
        <dbReference type="Google" id="ProtNLM"/>
    </source>
</evidence>
<dbReference type="PANTHER" id="PTHR39473">
    <property type="match status" value="1"/>
</dbReference>
<gene>
    <name evidence="1" type="ORF">CTheo_3497</name>
</gene>
<proteinExistence type="predicted"/>
<organism evidence="1 2">
    <name type="scientific">Ceratobasidium theobromae</name>
    <dbReference type="NCBI Taxonomy" id="1582974"/>
    <lineage>
        <taxon>Eukaryota</taxon>
        <taxon>Fungi</taxon>
        <taxon>Dikarya</taxon>
        <taxon>Basidiomycota</taxon>
        <taxon>Agaricomycotina</taxon>
        <taxon>Agaricomycetes</taxon>
        <taxon>Cantharellales</taxon>
        <taxon>Ceratobasidiaceae</taxon>
        <taxon>Ceratobasidium</taxon>
    </lineage>
</organism>
<evidence type="ECO:0000313" key="1">
    <source>
        <dbReference type="EMBL" id="KAB5593032.1"/>
    </source>
</evidence>
<dbReference type="AlphaFoldDB" id="A0A5N5QMK7"/>
<reference evidence="1 2" key="1">
    <citation type="journal article" date="2019" name="Fungal Biol. Biotechnol.">
        <title>Draft genome sequence of fastidious pathogen Ceratobasidium theobromae, which causes vascular-streak dieback in Theobroma cacao.</title>
        <authorList>
            <person name="Ali S.S."/>
            <person name="Asman A."/>
            <person name="Shao J."/>
            <person name="Firmansyah A.P."/>
            <person name="Susilo A.W."/>
            <person name="Rosmana A."/>
            <person name="McMahon P."/>
            <person name="Junaid M."/>
            <person name="Guest D."/>
            <person name="Kheng T.Y."/>
            <person name="Meinhardt L.W."/>
            <person name="Bailey B.A."/>
        </authorList>
    </citation>
    <scope>NUCLEOTIDE SEQUENCE [LARGE SCALE GENOMIC DNA]</scope>
    <source>
        <strain evidence="1 2">CT2</strain>
    </source>
</reference>
<protein>
    <recommendedName>
        <fullName evidence="3">DinB-like domain-containing protein</fullName>
    </recommendedName>
</protein>
<keyword evidence="2" id="KW-1185">Reference proteome</keyword>
<name>A0A5N5QMK7_9AGAM</name>
<dbReference type="Proteomes" id="UP000383932">
    <property type="component" value="Unassembled WGS sequence"/>
</dbReference>
<dbReference type="PANTHER" id="PTHR39473:SF1">
    <property type="entry name" value="DINB-LIKE DOMAIN-CONTAINING PROTEIN"/>
    <property type="match status" value="1"/>
</dbReference>
<comment type="caution">
    <text evidence="1">The sequence shown here is derived from an EMBL/GenBank/DDBJ whole genome shotgun (WGS) entry which is preliminary data.</text>
</comment>
<dbReference type="OrthoDB" id="5564877at2759"/>
<dbReference type="EMBL" id="SSOP01000047">
    <property type="protein sequence ID" value="KAB5593032.1"/>
    <property type="molecule type" value="Genomic_DNA"/>
</dbReference>